<comment type="caution">
    <text evidence="1">The sequence shown here is derived from an EMBL/GenBank/DDBJ whole genome shotgun (WGS) entry which is preliminary data.</text>
</comment>
<proteinExistence type="predicted"/>
<dbReference type="EMBL" id="JAVRJZ010000110">
    <property type="protein sequence ID" value="KAK2703246.1"/>
    <property type="molecule type" value="Genomic_DNA"/>
</dbReference>
<dbReference type="AlphaFoldDB" id="A0AA88HCW3"/>
<evidence type="ECO:0000313" key="2">
    <source>
        <dbReference type="Proteomes" id="UP001187531"/>
    </source>
</evidence>
<dbReference type="Proteomes" id="UP001187531">
    <property type="component" value="Unassembled WGS sequence"/>
</dbReference>
<name>A0AA88HCW3_ARTSF</name>
<evidence type="ECO:0008006" key="3">
    <source>
        <dbReference type="Google" id="ProtNLM"/>
    </source>
</evidence>
<gene>
    <name evidence="1" type="ORF">QYM36_018263</name>
</gene>
<accession>A0AA88HCW3</accession>
<sequence length="120" mass="13224">MKEAILFKIKESVDFSIRMNTAIGISGNDRVVWFVHGPKVVERLLSLECVRLTSTEALLVSLRDALEEVGIAIEHCVATDIDGASNMSGAYNGLTAKNNEHRTKLRLHSVLCTCVRPSNQ</sequence>
<reference evidence="1" key="1">
    <citation type="submission" date="2023-07" db="EMBL/GenBank/DDBJ databases">
        <title>Chromosome-level genome assembly of Artemia franciscana.</title>
        <authorList>
            <person name="Jo E."/>
        </authorList>
    </citation>
    <scope>NUCLEOTIDE SEQUENCE</scope>
    <source>
        <tissue evidence="1">Whole body</tissue>
    </source>
</reference>
<evidence type="ECO:0000313" key="1">
    <source>
        <dbReference type="EMBL" id="KAK2703246.1"/>
    </source>
</evidence>
<keyword evidence="2" id="KW-1185">Reference proteome</keyword>
<organism evidence="1 2">
    <name type="scientific">Artemia franciscana</name>
    <name type="common">Brine shrimp</name>
    <name type="synonym">Artemia sanfranciscana</name>
    <dbReference type="NCBI Taxonomy" id="6661"/>
    <lineage>
        <taxon>Eukaryota</taxon>
        <taxon>Metazoa</taxon>
        <taxon>Ecdysozoa</taxon>
        <taxon>Arthropoda</taxon>
        <taxon>Crustacea</taxon>
        <taxon>Branchiopoda</taxon>
        <taxon>Anostraca</taxon>
        <taxon>Artemiidae</taxon>
        <taxon>Artemia</taxon>
    </lineage>
</organism>
<protein>
    <recommendedName>
        <fullName evidence="3">DUF4371 domain-containing protein</fullName>
    </recommendedName>
</protein>